<organism evidence="3 4">
    <name type="scientific">Virgisporangium aliadipatigenens</name>
    <dbReference type="NCBI Taxonomy" id="741659"/>
    <lineage>
        <taxon>Bacteria</taxon>
        <taxon>Bacillati</taxon>
        <taxon>Actinomycetota</taxon>
        <taxon>Actinomycetes</taxon>
        <taxon>Micromonosporales</taxon>
        <taxon>Micromonosporaceae</taxon>
        <taxon>Virgisporangium</taxon>
    </lineage>
</organism>
<proteinExistence type="predicted"/>
<evidence type="ECO:0000259" key="2">
    <source>
        <dbReference type="Pfam" id="PF22807"/>
    </source>
</evidence>
<dbReference type="SUPFAM" id="SSF50952">
    <property type="entry name" value="Soluble quinoprotein glucose dehydrogenase"/>
    <property type="match status" value="1"/>
</dbReference>
<dbReference type="InterPro" id="IPR011042">
    <property type="entry name" value="6-blade_b-propeller_TolB-like"/>
</dbReference>
<dbReference type="AlphaFoldDB" id="A0A8J3YSK5"/>
<dbReference type="Proteomes" id="UP000619260">
    <property type="component" value="Unassembled WGS sequence"/>
</dbReference>
<sequence length="444" mass="46853">MSLLVGVVAACGSDKPPASRPAAPAPSAPASSQSEGPRAKVPVTVPANLRGAPFDVERSLELPAGWSAAVYTRIVGARFMAVTPDGALLVSTPGSGAVKLVRKGPDGAAQVSDFAKGLQKPHDLVFAEVGGRTWLFVSEMNRVMRYPYAAGDTTAKGGEVVVDGLPDTSTPELRGQYSHVLKNIAVREGVLYLSIASTCNACESDTVSDPQRATIYTYDAAGTNQGRKLYARGLRNAEGLAFVPGTADLWVVVNNRDNTLVPDDRDVDGDGKGDRGKKMTAFVDNYPLEPFTKVTQGGFYGWPFCNPNSDQSNRNMGYHRDVELNANGSKADCATATKIDVGLPAHSAPLGLTFTQGTRAPDLGAIIPLHGSWNRSTPSGYKVLHFPWTANGPGEQRDLATGWLDPATGKSWGRPVDAAIDADGSVLISDDGSGTVYRLTPPAR</sequence>
<evidence type="ECO:0000313" key="3">
    <source>
        <dbReference type="EMBL" id="GIJ49056.1"/>
    </source>
</evidence>
<keyword evidence="4" id="KW-1185">Reference proteome</keyword>
<reference evidence="3" key="1">
    <citation type="submission" date="2021-01" db="EMBL/GenBank/DDBJ databases">
        <title>Whole genome shotgun sequence of Virgisporangium aliadipatigenens NBRC 105644.</title>
        <authorList>
            <person name="Komaki H."/>
            <person name="Tamura T."/>
        </authorList>
    </citation>
    <scope>NUCLEOTIDE SEQUENCE</scope>
    <source>
        <strain evidence="3">NBRC 105644</strain>
    </source>
</reference>
<feature type="domain" description="Pyrroloquinoline quinone-dependent pyranose dehydrogenase beta-propeller" evidence="2">
    <location>
        <begin position="62"/>
        <end position="440"/>
    </location>
</feature>
<evidence type="ECO:0000313" key="4">
    <source>
        <dbReference type="Proteomes" id="UP000619260"/>
    </source>
</evidence>
<evidence type="ECO:0000256" key="1">
    <source>
        <dbReference type="SAM" id="MobiDB-lite"/>
    </source>
</evidence>
<protein>
    <recommendedName>
        <fullName evidence="2">Pyrroloquinoline quinone-dependent pyranose dehydrogenase beta-propeller domain-containing protein</fullName>
    </recommendedName>
</protein>
<dbReference type="Pfam" id="PF22807">
    <property type="entry name" value="TrAA12"/>
    <property type="match status" value="1"/>
</dbReference>
<dbReference type="InterPro" id="IPR011041">
    <property type="entry name" value="Quinoprot_gluc/sorb_DH_b-prop"/>
</dbReference>
<comment type="caution">
    <text evidence="3">The sequence shown here is derived from an EMBL/GenBank/DDBJ whole genome shotgun (WGS) entry which is preliminary data.</text>
</comment>
<feature type="region of interest" description="Disordered" evidence="1">
    <location>
        <begin position="13"/>
        <end position="40"/>
    </location>
</feature>
<dbReference type="EMBL" id="BOPF01000024">
    <property type="protein sequence ID" value="GIJ49056.1"/>
    <property type="molecule type" value="Genomic_DNA"/>
</dbReference>
<name>A0A8J3YSK5_9ACTN</name>
<gene>
    <name evidence="3" type="ORF">Val02_59420</name>
</gene>
<dbReference type="InterPro" id="IPR054539">
    <property type="entry name" value="Beta-prop_PDH"/>
</dbReference>
<accession>A0A8J3YSK5</accession>
<dbReference type="Gene3D" id="2.120.10.30">
    <property type="entry name" value="TolB, C-terminal domain"/>
    <property type="match status" value="1"/>
</dbReference>